<accession>A0A822Y5C4</accession>
<evidence type="ECO:0000313" key="2">
    <source>
        <dbReference type="EMBL" id="DAD27657.1"/>
    </source>
</evidence>
<keyword evidence="1" id="KW-0812">Transmembrane</keyword>
<name>A0A822Y5C4_NELNU</name>
<dbReference type="Proteomes" id="UP000607653">
    <property type="component" value="Unassembled WGS sequence"/>
</dbReference>
<keyword evidence="3" id="KW-1185">Reference proteome</keyword>
<feature type="transmembrane region" description="Helical" evidence="1">
    <location>
        <begin position="12"/>
        <end position="31"/>
    </location>
</feature>
<organism evidence="2 3">
    <name type="scientific">Nelumbo nucifera</name>
    <name type="common">Sacred lotus</name>
    <dbReference type="NCBI Taxonomy" id="4432"/>
    <lineage>
        <taxon>Eukaryota</taxon>
        <taxon>Viridiplantae</taxon>
        <taxon>Streptophyta</taxon>
        <taxon>Embryophyta</taxon>
        <taxon>Tracheophyta</taxon>
        <taxon>Spermatophyta</taxon>
        <taxon>Magnoliopsida</taxon>
        <taxon>Proteales</taxon>
        <taxon>Nelumbonaceae</taxon>
        <taxon>Nelumbo</taxon>
    </lineage>
</organism>
<dbReference type="AlphaFoldDB" id="A0A822Y5C4"/>
<gene>
    <name evidence="2" type="ORF">HUJ06_029125</name>
</gene>
<proteinExistence type="predicted"/>
<reference evidence="2 3" key="1">
    <citation type="journal article" date="2020" name="Mol. Biol. Evol.">
        <title>Distinct Expression and Methylation Patterns for Genes with Different Fates following a Single Whole-Genome Duplication in Flowering Plants.</title>
        <authorList>
            <person name="Shi T."/>
            <person name="Rahmani R.S."/>
            <person name="Gugger P.F."/>
            <person name="Wang M."/>
            <person name="Li H."/>
            <person name="Zhang Y."/>
            <person name="Li Z."/>
            <person name="Wang Q."/>
            <person name="Van de Peer Y."/>
            <person name="Marchal K."/>
            <person name="Chen J."/>
        </authorList>
    </citation>
    <scope>NUCLEOTIDE SEQUENCE [LARGE SCALE GENOMIC DNA]</scope>
    <source>
        <tissue evidence="2">Leaf</tissue>
    </source>
</reference>
<sequence>MKGFNIPEFLRALFFMKVSAFALISFALIYLGRHYSDGYPTAHLLQLPPAKPSYCSNPICSSFSQRQQNVHSCFYHINQTLETTNPPLLPTLTLPPPPPPAAVDKTGILDETGTMSEEFEVGEFDPELIKSLGNLSRQDGRGDDGNGGGRGDMSCCNKRRCLHLSRISLETGCCNKGMSTEQVP</sequence>
<keyword evidence="1" id="KW-0472">Membrane</keyword>
<evidence type="ECO:0000313" key="3">
    <source>
        <dbReference type="Proteomes" id="UP000607653"/>
    </source>
</evidence>
<evidence type="ECO:0000256" key="1">
    <source>
        <dbReference type="SAM" id="Phobius"/>
    </source>
</evidence>
<dbReference type="EMBL" id="DUZY01000002">
    <property type="protein sequence ID" value="DAD27657.1"/>
    <property type="molecule type" value="Genomic_DNA"/>
</dbReference>
<comment type="caution">
    <text evidence="2">The sequence shown here is derived from an EMBL/GenBank/DDBJ whole genome shotgun (WGS) entry which is preliminary data.</text>
</comment>
<keyword evidence="1" id="KW-1133">Transmembrane helix</keyword>
<protein>
    <submittedName>
        <fullName evidence="2">Uncharacterized protein</fullName>
    </submittedName>
</protein>